<protein>
    <submittedName>
        <fullName evidence="1">Uncharacterized protein</fullName>
    </submittedName>
</protein>
<name>A0ACB0Y2B3_MELEN</name>
<evidence type="ECO:0000313" key="2">
    <source>
        <dbReference type="Proteomes" id="UP001497535"/>
    </source>
</evidence>
<organism evidence="1 2">
    <name type="scientific">Meloidogyne enterolobii</name>
    <name type="common">Root-knot nematode worm</name>
    <name type="synonym">Meloidogyne mayaguensis</name>
    <dbReference type="NCBI Taxonomy" id="390850"/>
    <lineage>
        <taxon>Eukaryota</taxon>
        <taxon>Metazoa</taxon>
        <taxon>Ecdysozoa</taxon>
        <taxon>Nematoda</taxon>
        <taxon>Chromadorea</taxon>
        <taxon>Rhabditida</taxon>
        <taxon>Tylenchina</taxon>
        <taxon>Tylenchomorpha</taxon>
        <taxon>Tylenchoidea</taxon>
        <taxon>Meloidogynidae</taxon>
        <taxon>Meloidogyninae</taxon>
        <taxon>Meloidogyne</taxon>
    </lineage>
</organism>
<keyword evidence="2" id="KW-1185">Reference proteome</keyword>
<sequence>MYYSNPSLKFNKNFVEVLNTKLFLFFNFKKLFEQYKNAGPSFILIISAVLLNIIGVPGITFNLLLLYVTVKNKNLRGPTNYLLALTAFFEILHQSAHFVFLFVAVSGINFINYSTALIFQLHSIFGLTAAQTAMCSTAFDRLLAVSFSMKYDQIKIRPYLFVHTFVAFSSGIWMSINAILFANKYPSIKVTGNMSDLLILDMHILHLFMMSLCSLNVIIYLLVWVVVCFHQSTNNINGAQSDIQSRLLKSLILIFSIVIGGFVCGTILRPIINIFIILNNIQTWYVKVFEGILTNIGASAETPTLYIFSSLYREAFNKELKKIFCKNYNKNNVVNVIPALVISN</sequence>
<accession>A0ACB0Y2B3</accession>
<dbReference type="EMBL" id="CAVMJV010000004">
    <property type="protein sequence ID" value="CAK5027900.1"/>
    <property type="molecule type" value="Genomic_DNA"/>
</dbReference>
<reference evidence="1" key="1">
    <citation type="submission" date="2023-11" db="EMBL/GenBank/DDBJ databases">
        <authorList>
            <person name="Poullet M."/>
        </authorList>
    </citation>
    <scope>NUCLEOTIDE SEQUENCE</scope>
    <source>
        <strain evidence="1">E1834</strain>
    </source>
</reference>
<evidence type="ECO:0000313" key="1">
    <source>
        <dbReference type="EMBL" id="CAK5027900.1"/>
    </source>
</evidence>
<comment type="caution">
    <text evidence="1">The sequence shown here is derived from an EMBL/GenBank/DDBJ whole genome shotgun (WGS) entry which is preliminary data.</text>
</comment>
<proteinExistence type="predicted"/>
<dbReference type="Proteomes" id="UP001497535">
    <property type="component" value="Unassembled WGS sequence"/>
</dbReference>
<gene>
    <name evidence="1" type="ORF">MENTE1834_LOCUS6531</name>
</gene>